<evidence type="ECO:0000259" key="8">
    <source>
        <dbReference type="PROSITE" id="PS50893"/>
    </source>
</evidence>
<evidence type="ECO:0000256" key="5">
    <source>
        <dbReference type="ARBA" id="ARBA00022989"/>
    </source>
</evidence>
<evidence type="ECO:0000256" key="1">
    <source>
        <dbReference type="ARBA" id="ARBA00004651"/>
    </source>
</evidence>
<keyword evidence="5 7" id="KW-1133">Transmembrane helix</keyword>
<evidence type="ECO:0000256" key="6">
    <source>
        <dbReference type="ARBA" id="ARBA00023136"/>
    </source>
</evidence>
<evidence type="ECO:0000313" key="11">
    <source>
        <dbReference type="Proteomes" id="UP000198949"/>
    </source>
</evidence>
<evidence type="ECO:0000256" key="4">
    <source>
        <dbReference type="ARBA" id="ARBA00022840"/>
    </source>
</evidence>
<keyword evidence="11" id="KW-1185">Reference proteome</keyword>
<comment type="subcellular location">
    <subcellularLocation>
        <location evidence="1">Cell membrane</location>
        <topology evidence="1">Multi-pass membrane protein</topology>
    </subcellularLocation>
</comment>
<dbReference type="PROSITE" id="PS50929">
    <property type="entry name" value="ABC_TM1F"/>
    <property type="match status" value="1"/>
</dbReference>
<dbReference type="SUPFAM" id="SSF52540">
    <property type="entry name" value="P-loop containing nucleoside triphosphate hydrolases"/>
    <property type="match status" value="1"/>
</dbReference>
<evidence type="ECO:0000313" key="10">
    <source>
        <dbReference type="EMBL" id="SDD04631.1"/>
    </source>
</evidence>
<evidence type="ECO:0000256" key="2">
    <source>
        <dbReference type="ARBA" id="ARBA00022692"/>
    </source>
</evidence>
<proteinExistence type="predicted"/>
<feature type="domain" description="ABC transmembrane type-1" evidence="9">
    <location>
        <begin position="48"/>
        <end position="323"/>
    </location>
</feature>
<dbReference type="InterPro" id="IPR039421">
    <property type="entry name" value="Type_1_exporter"/>
</dbReference>
<dbReference type="PANTHER" id="PTHR43394:SF1">
    <property type="entry name" value="ATP-BINDING CASSETTE SUB-FAMILY B MEMBER 10, MITOCHONDRIAL"/>
    <property type="match status" value="1"/>
</dbReference>
<keyword evidence="4 10" id="KW-0067">ATP-binding</keyword>
<dbReference type="Gene3D" id="1.20.1560.10">
    <property type="entry name" value="ABC transporter type 1, transmembrane domain"/>
    <property type="match status" value="1"/>
</dbReference>
<dbReference type="OrthoDB" id="9806127at2"/>
<dbReference type="GO" id="GO:0005524">
    <property type="term" value="F:ATP binding"/>
    <property type="evidence" value="ECO:0007669"/>
    <property type="project" value="UniProtKB-KW"/>
</dbReference>
<dbReference type="InterPro" id="IPR036640">
    <property type="entry name" value="ABC1_TM_sf"/>
</dbReference>
<dbReference type="InterPro" id="IPR003439">
    <property type="entry name" value="ABC_transporter-like_ATP-bd"/>
</dbReference>
<feature type="transmembrane region" description="Helical" evidence="7">
    <location>
        <begin position="269"/>
        <end position="290"/>
    </location>
</feature>
<reference evidence="11" key="1">
    <citation type="submission" date="2016-10" db="EMBL/GenBank/DDBJ databases">
        <authorList>
            <person name="Varghese N."/>
            <person name="Submissions S."/>
        </authorList>
    </citation>
    <scope>NUCLEOTIDE SEQUENCE [LARGE SCALE GENOMIC DNA]</scope>
    <source>
        <strain evidence="11">CGMCC 4.3516</strain>
    </source>
</reference>
<evidence type="ECO:0000259" key="9">
    <source>
        <dbReference type="PROSITE" id="PS50929"/>
    </source>
</evidence>
<feature type="transmembrane region" description="Helical" evidence="7">
    <location>
        <begin position="157"/>
        <end position="176"/>
    </location>
</feature>
<feature type="domain" description="ABC transporter" evidence="8">
    <location>
        <begin position="367"/>
        <end position="590"/>
    </location>
</feature>
<dbReference type="Proteomes" id="UP000198949">
    <property type="component" value="Unassembled WGS sequence"/>
</dbReference>
<dbReference type="InterPro" id="IPR017871">
    <property type="entry name" value="ABC_transporter-like_CS"/>
</dbReference>
<evidence type="ECO:0000256" key="3">
    <source>
        <dbReference type="ARBA" id="ARBA00022741"/>
    </source>
</evidence>
<dbReference type="Pfam" id="PF00005">
    <property type="entry name" value="ABC_tran"/>
    <property type="match status" value="1"/>
</dbReference>
<sequence>MAKGAGVSATAGAPAGAEAANAARARAEALQALTFGAVVRRSRGRLPLIGASALVGSLSMLALPLAMAQAVDAIVAGRGAGVPVAVAAGLILLGVACDLVDAFAGTACAADAAAWLRTGLVRRVLGAPHRADRFDSGDLVARVSAGAADAAHAGPSAVALIAGLVPPLGSLVLLAWLDWPLAVAFLAGLALVGMVLRLFAKETAAAALDYQVVQGRMAARLSEALAGGRTIAAAGTKGAETRRILRDLPALAEHGRATWRALSAAGARAAIAGPLAMIGVLVTAGFMLSLGRISAGELLAAGQYAMIGAGLGSLTGVVAGAARARAAVARLAEVHELAPMAFGGRELPGSGSETRGLNGRSVKAGRLEFREVAVAGDAGPLLDGVSFVVPGGAVAAVVGASGSGKSVLAQVAARLRDPEGGVVLLDGVPLPELSREALRRAVGHASERPALAGETLADAMGPGRSRVEVEASARALGAHAFAVRLPEGYDTELAVVPMSGGEAQRIGLARSWPAERVLVLDDATGSLDAVSEQLIEDALAERGRTRLVVTHHVAAAARADLVVWLEVGTVRGVGAHAALWTDPDYRAVFAS</sequence>
<dbReference type="InterPro" id="IPR011527">
    <property type="entry name" value="ABC1_TM_dom"/>
</dbReference>
<keyword evidence="2 7" id="KW-0812">Transmembrane</keyword>
<feature type="transmembrane region" description="Helical" evidence="7">
    <location>
        <begin position="302"/>
        <end position="322"/>
    </location>
</feature>
<keyword evidence="3" id="KW-0547">Nucleotide-binding</keyword>
<evidence type="ECO:0000256" key="7">
    <source>
        <dbReference type="SAM" id="Phobius"/>
    </source>
</evidence>
<dbReference type="PANTHER" id="PTHR43394">
    <property type="entry name" value="ATP-DEPENDENT PERMEASE MDL1, MITOCHONDRIAL"/>
    <property type="match status" value="1"/>
</dbReference>
<dbReference type="InterPro" id="IPR003593">
    <property type="entry name" value="AAA+_ATPase"/>
</dbReference>
<dbReference type="AlphaFoldDB" id="A0A1G6RJL9"/>
<dbReference type="STRING" id="58114.SAMN05216270_101519"/>
<name>A0A1G6RJL9_9ACTN</name>
<organism evidence="10 11">
    <name type="scientific">Glycomyces harbinensis</name>
    <dbReference type="NCBI Taxonomy" id="58114"/>
    <lineage>
        <taxon>Bacteria</taxon>
        <taxon>Bacillati</taxon>
        <taxon>Actinomycetota</taxon>
        <taxon>Actinomycetes</taxon>
        <taxon>Glycomycetales</taxon>
        <taxon>Glycomycetaceae</taxon>
        <taxon>Glycomyces</taxon>
    </lineage>
</organism>
<dbReference type="GO" id="GO:0005886">
    <property type="term" value="C:plasma membrane"/>
    <property type="evidence" value="ECO:0007669"/>
    <property type="project" value="UniProtKB-SubCell"/>
</dbReference>
<protein>
    <submittedName>
        <fullName evidence="10">ATP-binding cassette, subfamily B</fullName>
    </submittedName>
</protein>
<dbReference type="InterPro" id="IPR027417">
    <property type="entry name" value="P-loop_NTPase"/>
</dbReference>
<dbReference type="SUPFAM" id="SSF90123">
    <property type="entry name" value="ABC transporter transmembrane region"/>
    <property type="match status" value="1"/>
</dbReference>
<accession>A0A1G6RJL9</accession>
<feature type="transmembrane region" description="Helical" evidence="7">
    <location>
        <begin position="182"/>
        <end position="200"/>
    </location>
</feature>
<feature type="transmembrane region" description="Helical" evidence="7">
    <location>
        <begin position="48"/>
        <end position="68"/>
    </location>
</feature>
<dbReference type="PROSITE" id="PS00211">
    <property type="entry name" value="ABC_TRANSPORTER_1"/>
    <property type="match status" value="1"/>
</dbReference>
<dbReference type="GO" id="GO:0016887">
    <property type="term" value="F:ATP hydrolysis activity"/>
    <property type="evidence" value="ECO:0007669"/>
    <property type="project" value="InterPro"/>
</dbReference>
<dbReference type="Gene3D" id="3.40.50.300">
    <property type="entry name" value="P-loop containing nucleotide triphosphate hydrolases"/>
    <property type="match status" value="1"/>
</dbReference>
<dbReference type="GO" id="GO:0015421">
    <property type="term" value="F:ABC-type oligopeptide transporter activity"/>
    <property type="evidence" value="ECO:0007669"/>
    <property type="project" value="TreeGrafter"/>
</dbReference>
<dbReference type="EMBL" id="FNAD01000001">
    <property type="protein sequence ID" value="SDD04631.1"/>
    <property type="molecule type" value="Genomic_DNA"/>
</dbReference>
<dbReference type="PROSITE" id="PS50893">
    <property type="entry name" value="ABC_TRANSPORTER_2"/>
    <property type="match status" value="1"/>
</dbReference>
<feature type="transmembrane region" description="Helical" evidence="7">
    <location>
        <begin position="80"/>
        <end position="100"/>
    </location>
</feature>
<dbReference type="Pfam" id="PF00664">
    <property type="entry name" value="ABC_membrane"/>
    <property type="match status" value="1"/>
</dbReference>
<keyword evidence="6 7" id="KW-0472">Membrane</keyword>
<dbReference type="SMART" id="SM00382">
    <property type="entry name" value="AAA"/>
    <property type="match status" value="1"/>
</dbReference>
<gene>
    <name evidence="10" type="ORF">SAMN05216270_101519</name>
</gene>